<name>A0A512MF30_9BACT</name>
<protein>
    <recommendedName>
        <fullName evidence="4">DUF3828 domain-containing protein</fullName>
    </recommendedName>
</protein>
<evidence type="ECO:0008006" key="4">
    <source>
        <dbReference type="Google" id="ProtNLM"/>
    </source>
</evidence>
<feature type="signal peptide" evidence="1">
    <location>
        <begin position="1"/>
        <end position="20"/>
    </location>
</feature>
<evidence type="ECO:0000256" key="1">
    <source>
        <dbReference type="SAM" id="SignalP"/>
    </source>
</evidence>
<dbReference type="AlphaFoldDB" id="A0A512MF30"/>
<sequence>MFKHVMKPLAPLLALTLAYAAFTTGRSPEERLAPISDAAKTFYTTLRAERISGLPSEEQMKKLSGLLTPGLHAAILKARAEQQEQIKKHPDDKPNWIEGDLFGSLFEGVTQWELGSAFFAPGVDGTVKVNLTYQEATEKPTKWTDILVFKQREEKWLLDDIRMGGEWAFKSADSLRGRLPGGWQAREDHDSPDEKWHVTFQRDGEVVSNISIQAADKSGLPHLLFGAESSPAGGVPSWVLWNPDSDLLAVRLGDSPRFTRTLIFRLVGHEWKKVEMPVFYAEEKKTMAGNGFRETDSLIDADHWYDANTLVVKYFSSWANGDDGDGYSKYISVQISADGKASVTEAVDTPGKD</sequence>
<gene>
    <name evidence="2" type="ORF">BGE01nite_46360</name>
</gene>
<feature type="chain" id="PRO_5021969189" description="DUF3828 domain-containing protein" evidence="1">
    <location>
        <begin position="21"/>
        <end position="353"/>
    </location>
</feature>
<reference evidence="2 3" key="1">
    <citation type="submission" date="2019-07" db="EMBL/GenBank/DDBJ databases">
        <title>Whole genome shotgun sequence of Brevifollis gellanilyticus NBRC 108608.</title>
        <authorList>
            <person name="Hosoyama A."/>
            <person name="Uohara A."/>
            <person name="Ohji S."/>
            <person name="Ichikawa N."/>
        </authorList>
    </citation>
    <scope>NUCLEOTIDE SEQUENCE [LARGE SCALE GENOMIC DNA]</scope>
    <source>
        <strain evidence="2 3">NBRC 108608</strain>
    </source>
</reference>
<comment type="caution">
    <text evidence="2">The sequence shown here is derived from an EMBL/GenBank/DDBJ whole genome shotgun (WGS) entry which is preliminary data.</text>
</comment>
<proteinExistence type="predicted"/>
<organism evidence="2 3">
    <name type="scientific">Brevifollis gellanilyticus</name>
    <dbReference type="NCBI Taxonomy" id="748831"/>
    <lineage>
        <taxon>Bacteria</taxon>
        <taxon>Pseudomonadati</taxon>
        <taxon>Verrucomicrobiota</taxon>
        <taxon>Verrucomicrobiia</taxon>
        <taxon>Verrucomicrobiales</taxon>
        <taxon>Verrucomicrobiaceae</taxon>
    </lineage>
</organism>
<keyword evidence="1" id="KW-0732">Signal</keyword>
<accession>A0A512MF30</accession>
<keyword evidence="3" id="KW-1185">Reference proteome</keyword>
<evidence type="ECO:0000313" key="2">
    <source>
        <dbReference type="EMBL" id="GEP45345.1"/>
    </source>
</evidence>
<dbReference type="Proteomes" id="UP000321577">
    <property type="component" value="Unassembled WGS sequence"/>
</dbReference>
<evidence type="ECO:0000313" key="3">
    <source>
        <dbReference type="Proteomes" id="UP000321577"/>
    </source>
</evidence>
<dbReference type="EMBL" id="BKAG01000047">
    <property type="protein sequence ID" value="GEP45345.1"/>
    <property type="molecule type" value="Genomic_DNA"/>
</dbReference>